<keyword evidence="4" id="KW-1185">Reference proteome</keyword>
<organism evidence="3 4">
    <name type="scientific">Parnassius apollo</name>
    <name type="common">Apollo butterfly</name>
    <name type="synonym">Papilio apollo</name>
    <dbReference type="NCBI Taxonomy" id="110799"/>
    <lineage>
        <taxon>Eukaryota</taxon>
        <taxon>Metazoa</taxon>
        <taxon>Ecdysozoa</taxon>
        <taxon>Arthropoda</taxon>
        <taxon>Hexapoda</taxon>
        <taxon>Insecta</taxon>
        <taxon>Pterygota</taxon>
        <taxon>Neoptera</taxon>
        <taxon>Endopterygota</taxon>
        <taxon>Lepidoptera</taxon>
        <taxon>Glossata</taxon>
        <taxon>Ditrysia</taxon>
        <taxon>Papilionoidea</taxon>
        <taxon>Papilionidae</taxon>
        <taxon>Parnassiinae</taxon>
        <taxon>Parnassini</taxon>
        <taxon>Parnassius</taxon>
        <taxon>Parnassius</taxon>
    </lineage>
</organism>
<reference evidence="3" key="1">
    <citation type="submission" date="2021-04" db="EMBL/GenBank/DDBJ databases">
        <authorList>
            <person name="Tunstrom K."/>
        </authorList>
    </citation>
    <scope>NUCLEOTIDE SEQUENCE</scope>
</reference>
<evidence type="ECO:0000313" key="3">
    <source>
        <dbReference type="EMBL" id="CAG5026014.1"/>
    </source>
</evidence>
<dbReference type="AlphaFoldDB" id="A0A8S3XI22"/>
<evidence type="ECO:0000313" key="4">
    <source>
        <dbReference type="Proteomes" id="UP000691718"/>
    </source>
</evidence>
<feature type="compositionally biased region" description="Low complexity" evidence="1">
    <location>
        <begin position="63"/>
        <end position="100"/>
    </location>
</feature>
<comment type="caution">
    <text evidence="3">The sequence shown here is derived from an EMBL/GenBank/DDBJ whole genome shotgun (WGS) entry which is preliminary data.</text>
</comment>
<name>A0A8S3XI22_PARAO</name>
<protein>
    <submittedName>
        <fullName evidence="3">(apollo) hypothetical protein</fullName>
    </submittedName>
</protein>
<feature type="region of interest" description="Disordered" evidence="1">
    <location>
        <begin position="1"/>
        <end position="118"/>
    </location>
</feature>
<proteinExistence type="predicted"/>
<dbReference type="Proteomes" id="UP000691718">
    <property type="component" value="Unassembled WGS sequence"/>
</dbReference>
<accession>A0A8S3XI22</accession>
<dbReference type="OrthoDB" id="118105at2759"/>
<evidence type="ECO:0000259" key="2">
    <source>
        <dbReference type="Pfam" id="PF13843"/>
    </source>
</evidence>
<dbReference type="Pfam" id="PF13843">
    <property type="entry name" value="DDE_Tnp_1_7"/>
    <property type="match status" value="1"/>
</dbReference>
<dbReference type="EMBL" id="CAJQZP010001173">
    <property type="protein sequence ID" value="CAG5026014.1"/>
    <property type="molecule type" value="Genomic_DNA"/>
</dbReference>
<dbReference type="InterPro" id="IPR029526">
    <property type="entry name" value="PGBD"/>
</dbReference>
<feature type="domain" description="PiggyBac transposable element-derived protein" evidence="2">
    <location>
        <begin position="199"/>
        <end position="548"/>
    </location>
</feature>
<gene>
    <name evidence="3" type="ORF">PAPOLLO_LOCUS18509</name>
</gene>
<feature type="compositionally biased region" description="Low complexity" evidence="1">
    <location>
        <begin position="23"/>
        <end position="33"/>
    </location>
</feature>
<sequence>MDFPTPRSRFGRKRIKRRLVFISSPSSSENENNTVPFETRNKIPKKRPRRVLREHEYEAALLSSDGDFSASSSDDFFPDSSGSSSDSEYSRTSDLGVETTNPEEPESNPQDSPCPNQGYQEALSVQQEISDLDLPQPVEQELLSISPDVESQPQPVPRRKQLEKSTIPWSETNEGMTSFDFIGNPGLKINMLANNNPKPIEFLNIFLDDEYLQFLVEQTNKHAAHIFQKPGVRQKSRITEWKDTTIPEMRTFIGLILHMGVIRLNRISDYWKTHRLFNISCYRKYMSRNRFLLLFRCLHFSNTEEGGLNKVEEIIKRFNEKMKAIISAQKCLSLDESMVLWRGRLFFKQYIKNKRHKYGMKLYLLTEPDGLVLRMHLFGGSSDITSGKGHTEKIVMHLLNDFLDKGHSVFMDNFYNGYNLALKLLQRKTYCSGTLRKKREFNPTIVSTKLKKGENKSVYHRGVHIGCFRDKRYIPYISTEFDNEMVVVESKRGNKKMKPKVLAEYNKYMSGIDRQDQMLSYYPCERKTLRWYKKLFVHILQMQVLNAYIIYNRYSGKNLNMYDFRMALSEELLPPVCVETVQTSRRNGHKLTKIDATTTENKSDGPGLVRLTTRIKRKVCRYCSISKKIRKQTTFHCTLCDGQPGFCNQECFDSFEAHNA</sequence>
<evidence type="ECO:0000256" key="1">
    <source>
        <dbReference type="SAM" id="MobiDB-lite"/>
    </source>
</evidence>
<dbReference type="PANTHER" id="PTHR46599">
    <property type="entry name" value="PIGGYBAC TRANSPOSABLE ELEMENT-DERIVED PROTEIN 4"/>
    <property type="match status" value="1"/>
</dbReference>
<feature type="compositionally biased region" description="Basic residues" evidence="1">
    <location>
        <begin position="9"/>
        <end position="19"/>
    </location>
</feature>
<dbReference type="PANTHER" id="PTHR46599:SF3">
    <property type="entry name" value="PIGGYBAC TRANSPOSABLE ELEMENT-DERIVED PROTEIN 4"/>
    <property type="match status" value="1"/>
</dbReference>